<dbReference type="Proteomes" id="UP000199251">
    <property type="component" value="Unassembled WGS sequence"/>
</dbReference>
<feature type="region of interest" description="Disordered" evidence="3">
    <location>
        <begin position="1"/>
        <end position="141"/>
    </location>
</feature>
<evidence type="ECO:0000256" key="3">
    <source>
        <dbReference type="SAM" id="MobiDB-lite"/>
    </source>
</evidence>
<comment type="subcellular location">
    <subcellularLocation>
        <location evidence="1">Membrane</location>
    </subcellularLocation>
</comment>
<dbReference type="GO" id="GO:0016020">
    <property type="term" value="C:membrane"/>
    <property type="evidence" value="ECO:0007669"/>
    <property type="project" value="UniProtKB-SubCell"/>
</dbReference>
<evidence type="ECO:0000256" key="1">
    <source>
        <dbReference type="ARBA" id="ARBA00004370"/>
    </source>
</evidence>
<dbReference type="STRING" id="141349.BN1232_04133"/>
<dbReference type="AlphaFoldDB" id="A0A0E4GZU6"/>
<dbReference type="PANTHER" id="PTHR37042:SF4">
    <property type="entry name" value="OUTER MEMBRANE PROTEIN RV1973"/>
    <property type="match status" value="1"/>
</dbReference>
<evidence type="ECO:0000256" key="4">
    <source>
        <dbReference type="SAM" id="Phobius"/>
    </source>
</evidence>
<evidence type="ECO:0000313" key="6">
    <source>
        <dbReference type="Proteomes" id="UP000199251"/>
    </source>
</evidence>
<gene>
    <name evidence="5" type="ORF">BN1232_04133</name>
</gene>
<keyword evidence="4" id="KW-1133">Transmembrane helix</keyword>
<feature type="compositionally biased region" description="Acidic residues" evidence="3">
    <location>
        <begin position="120"/>
        <end position="138"/>
    </location>
</feature>
<dbReference type="EMBL" id="CTEE01000001">
    <property type="protein sequence ID" value="CQD18160.1"/>
    <property type="molecule type" value="Genomic_DNA"/>
</dbReference>
<name>A0A0E4GZU6_MYCLN</name>
<feature type="compositionally biased region" description="Basic and acidic residues" evidence="3">
    <location>
        <begin position="1"/>
        <end position="11"/>
    </location>
</feature>
<proteinExistence type="predicted"/>
<keyword evidence="2 4" id="KW-0472">Membrane</keyword>
<protein>
    <submittedName>
        <fullName evidence="5">Mce associated membrane protein</fullName>
    </submittedName>
</protein>
<keyword evidence="4" id="KW-0812">Transmembrane</keyword>
<accession>A0A0E4GZU6</accession>
<feature type="compositionally biased region" description="Basic residues" evidence="3">
    <location>
        <begin position="54"/>
        <end position="72"/>
    </location>
</feature>
<feature type="transmembrane region" description="Helical" evidence="4">
    <location>
        <begin position="150"/>
        <end position="170"/>
    </location>
</feature>
<dbReference type="PANTHER" id="PTHR37042">
    <property type="entry name" value="OUTER MEMBRANE PROTEIN RV1973"/>
    <property type="match status" value="1"/>
</dbReference>
<evidence type="ECO:0000256" key="2">
    <source>
        <dbReference type="ARBA" id="ARBA00023136"/>
    </source>
</evidence>
<evidence type="ECO:0000313" key="5">
    <source>
        <dbReference type="EMBL" id="CQD18160.1"/>
    </source>
</evidence>
<reference evidence="5 6" key="1">
    <citation type="submission" date="2015-03" db="EMBL/GenBank/DDBJ databases">
        <authorList>
            <person name="Urmite Genomes"/>
        </authorList>
    </citation>
    <scope>NUCLEOTIDE SEQUENCE [LARGE SCALE GENOMIC DNA]</scope>
    <source>
        <strain evidence="5 6">CSUR P1491</strain>
    </source>
</reference>
<organism evidence="5 6">
    <name type="scientific">Mycobacterium lentiflavum</name>
    <dbReference type="NCBI Taxonomy" id="141349"/>
    <lineage>
        <taxon>Bacteria</taxon>
        <taxon>Bacillati</taxon>
        <taxon>Actinomycetota</taxon>
        <taxon>Actinomycetes</taxon>
        <taxon>Mycobacteriales</taxon>
        <taxon>Mycobacteriaceae</taxon>
        <taxon>Mycobacterium</taxon>
        <taxon>Mycobacterium simiae complex</taxon>
    </lineage>
</organism>
<sequence>MTKPKSEKPEGESAAVGVRTDAESTQDSAKAEPTNDDANDREAVENQGAAPSTAKRRIGRPRGRSVNGRRARSPQSGVAGGNSSSGDASDRLDEELVDSEPEKSSEEAELVDASDRAESEDAVSDDADVEETVDEAEPTEAKRRISWPRVVVYGLLPAVALALTGVAGYLKWQDSSARESQLARIESLSAAKDSTIALLSYKSDNVEKDLEDAKSRMTGAFKDSYSQLIKDVVIPGAKREHISATATVPAAASVSAAPNHAVVLLFVNQTAVVDKSPPADSVSSVRVTLDKVDGRWLISGFDPV</sequence>